<dbReference type="EMBL" id="GBRH01240693">
    <property type="protein sequence ID" value="JAD57202.1"/>
    <property type="molecule type" value="Transcribed_RNA"/>
</dbReference>
<proteinExistence type="predicted"/>
<sequence>MCKTFPTSIQAFIICYHAL</sequence>
<accession>A0A0A9BD29</accession>
<dbReference type="AlphaFoldDB" id="A0A0A9BD29"/>
<protein>
    <submittedName>
        <fullName evidence="1">Uncharacterized protein</fullName>
    </submittedName>
</protein>
<name>A0A0A9BD29_ARUDO</name>
<evidence type="ECO:0000313" key="1">
    <source>
        <dbReference type="EMBL" id="JAD57202.1"/>
    </source>
</evidence>
<organism evidence="1">
    <name type="scientific">Arundo donax</name>
    <name type="common">Giant reed</name>
    <name type="synonym">Donax arundinaceus</name>
    <dbReference type="NCBI Taxonomy" id="35708"/>
    <lineage>
        <taxon>Eukaryota</taxon>
        <taxon>Viridiplantae</taxon>
        <taxon>Streptophyta</taxon>
        <taxon>Embryophyta</taxon>
        <taxon>Tracheophyta</taxon>
        <taxon>Spermatophyta</taxon>
        <taxon>Magnoliopsida</taxon>
        <taxon>Liliopsida</taxon>
        <taxon>Poales</taxon>
        <taxon>Poaceae</taxon>
        <taxon>PACMAD clade</taxon>
        <taxon>Arundinoideae</taxon>
        <taxon>Arundineae</taxon>
        <taxon>Arundo</taxon>
    </lineage>
</organism>
<reference evidence="1" key="1">
    <citation type="submission" date="2014-09" db="EMBL/GenBank/DDBJ databases">
        <authorList>
            <person name="Magalhaes I.L.F."/>
            <person name="Oliveira U."/>
            <person name="Santos F.R."/>
            <person name="Vidigal T.H.D.A."/>
            <person name="Brescovit A.D."/>
            <person name="Santos A.J."/>
        </authorList>
    </citation>
    <scope>NUCLEOTIDE SEQUENCE</scope>
    <source>
        <tissue evidence="1">Shoot tissue taken approximately 20 cm above the soil surface</tissue>
    </source>
</reference>
<reference evidence="1" key="2">
    <citation type="journal article" date="2015" name="Data Brief">
        <title>Shoot transcriptome of the giant reed, Arundo donax.</title>
        <authorList>
            <person name="Barrero R.A."/>
            <person name="Guerrero F.D."/>
            <person name="Moolhuijzen P."/>
            <person name="Goolsby J.A."/>
            <person name="Tidwell J."/>
            <person name="Bellgard S.E."/>
            <person name="Bellgard M.I."/>
        </authorList>
    </citation>
    <scope>NUCLEOTIDE SEQUENCE</scope>
    <source>
        <tissue evidence="1">Shoot tissue taken approximately 20 cm above the soil surface</tissue>
    </source>
</reference>